<feature type="active site" description="Charge relay system" evidence="5">
    <location>
        <position position="48"/>
    </location>
</feature>
<accession>A0ABW3WBD0</accession>
<evidence type="ECO:0000256" key="4">
    <source>
        <dbReference type="ARBA" id="ARBA00022825"/>
    </source>
</evidence>
<reference evidence="8" key="1">
    <citation type="journal article" date="2019" name="Int. J. Syst. Evol. Microbiol.">
        <title>The Global Catalogue of Microorganisms (GCM) 10K type strain sequencing project: providing services to taxonomists for standard genome sequencing and annotation.</title>
        <authorList>
            <consortium name="The Broad Institute Genomics Platform"/>
            <consortium name="The Broad Institute Genome Sequencing Center for Infectious Disease"/>
            <person name="Wu L."/>
            <person name="Ma J."/>
        </authorList>
    </citation>
    <scope>NUCLEOTIDE SEQUENCE [LARGE SCALE GENOMIC DNA]</scope>
    <source>
        <strain evidence="8">CCUG 48884</strain>
    </source>
</reference>
<keyword evidence="8" id="KW-1185">Reference proteome</keyword>
<feature type="domain" description="Peptidase S8/S53" evidence="6">
    <location>
        <begin position="8"/>
        <end position="199"/>
    </location>
</feature>
<proteinExistence type="inferred from homology"/>
<feature type="active site" description="Charge relay system" evidence="5">
    <location>
        <position position="184"/>
    </location>
</feature>
<gene>
    <name evidence="7" type="ORF">ACFQ4M_02310</name>
</gene>
<dbReference type="SUPFAM" id="SSF52743">
    <property type="entry name" value="Subtilisin-like"/>
    <property type="match status" value="1"/>
</dbReference>
<evidence type="ECO:0000313" key="7">
    <source>
        <dbReference type="EMBL" id="MFD1262399.1"/>
    </source>
</evidence>
<protein>
    <submittedName>
        <fullName evidence="7">S8 family serine peptidase</fullName>
    </submittedName>
</protein>
<keyword evidence="2 5" id="KW-0645">Protease</keyword>
<evidence type="ECO:0000259" key="6">
    <source>
        <dbReference type="Pfam" id="PF00082"/>
    </source>
</evidence>
<name>A0ABW3WBD0_9RHOO</name>
<evidence type="ECO:0000256" key="5">
    <source>
        <dbReference type="PROSITE-ProRule" id="PRU01240"/>
    </source>
</evidence>
<organism evidence="7 8">
    <name type="scientific">Thauera mechernichensis</name>
    <dbReference type="NCBI Taxonomy" id="82788"/>
    <lineage>
        <taxon>Bacteria</taxon>
        <taxon>Pseudomonadati</taxon>
        <taxon>Pseudomonadota</taxon>
        <taxon>Betaproteobacteria</taxon>
        <taxon>Rhodocyclales</taxon>
        <taxon>Zoogloeaceae</taxon>
        <taxon>Thauera</taxon>
    </lineage>
</organism>
<comment type="caution">
    <text evidence="7">The sequence shown here is derived from an EMBL/GenBank/DDBJ whole genome shotgun (WGS) entry which is preliminary data.</text>
</comment>
<evidence type="ECO:0000256" key="2">
    <source>
        <dbReference type="ARBA" id="ARBA00022670"/>
    </source>
</evidence>
<dbReference type="PROSITE" id="PS51892">
    <property type="entry name" value="SUBTILASE"/>
    <property type="match status" value="1"/>
</dbReference>
<dbReference type="Gene3D" id="3.40.50.200">
    <property type="entry name" value="Peptidase S8/S53 domain"/>
    <property type="match status" value="1"/>
</dbReference>
<dbReference type="EMBL" id="JBHTMC010000002">
    <property type="protein sequence ID" value="MFD1262399.1"/>
    <property type="molecule type" value="Genomic_DNA"/>
</dbReference>
<evidence type="ECO:0000313" key="8">
    <source>
        <dbReference type="Proteomes" id="UP001597158"/>
    </source>
</evidence>
<feature type="active site" description="Charge relay system" evidence="5">
    <location>
        <position position="12"/>
    </location>
</feature>
<dbReference type="PANTHER" id="PTHR43806:SF11">
    <property type="entry name" value="CEREVISIN-RELATED"/>
    <property type="match status" value="1"/>
</dbReference>
<evidence type="ECO:0000256" key="1">
    <source>
        <dbReference type="ARBA" id="ARBA00011073"/>
    </source>
</evidence>
<dbReference type="InterPro" id="IPR000209">
    <property type="entry name" value="Peptidase_S8/S53_dom"/>
</dbReference>
<dbReference type="PANTHER" id="PTHR43806">
    <property type="entry name" value="PEPTIDASE S8"/>
    <property type="match status" value="1"/>
</dbReference>
<keyword evidence="4 5" id="KW-0720">Serine protease</keyword>
<dbReference type="InterPro" id="IPR050131">
    <property type="entry name" value="Peptidase_S8_subtilisin-like"/>
</dbReference>
<keyword evidence="3 5" id="KW-0378">Hydrolase</keyword>
<dbReference type="RefSeq" id="WP_277831371.1">
    <property type="nucleotide sequence ID" value="NZ_JARQZE010000003.1"/>
</dbReference>
<comment type="similarity">
    <text evidence="1 5">Belongs to the peptidase S8 family.</text>
</comment>
<sequence>MAAAALRVAFVDSGCAPRHQNCVAAAAAFVLDDRGVRRTEAAPDALGHGSRVADILLHCAPRIELLVAQVFRERLGTTPLQVAAAIDWAVECGAGLINLSLGLREPRPVLAAACARARAAGVVLCAAAPARGPAVYPAGFAGVLRVTGDARCAPSEIAALGAEHADFGSHVRPLDGTLSGAGASMACAWLSGLAARHLAVAGRADQLHAWLRAQARHHGADNPGSRTHEQ</sequence>
<dbReference type="Pfam" id="PF00082">
    <property type="entry name" value="Peptidase_S8"/>
    <property type="match status" value="1"/>
</dbReference>
<evidence type="ECO:0000256" key="3">
    <source>
        <dbReference type="ARBA" id="ARBA00022801"/>
    </source>
</evidence>
<dbReference type="Proteomes" id="UP001597158">
    <property type="component" value="Unassembled WGS sequence"/>
</dbReference>
<dbReference type="InterPro" id="IPR036852">
    <property type="entry name" value="Peptidase_S8/S53_dom_sf"/>
</dbReference>